<evidence type="ECO:0000256" key="3">
    <source>
        <dbReference type="ARBA" id="ARBA00023002"/>
    </source>
</evidence>
<dbReference type="Proteomes" id="UP000193922">
    <property type="component" value="Unassembled WGS sequence"/>
</dbReference>
<keyword evidence="2" id="KW-0521">NADP</keyword>
<comment type="similarity">
    <text evidence="1 4">Belongs to the short-chain dehydrogenases/reductases (SDR) family.</text>
</comment>
<dbReference type="EMBL" id="MCFD01000001">
    <property type="protein sequence ID" value="ORX73712.1"/>
    <property type="molecule type" value="Genomic_DNA"/>
</dbReference>
<dbReference type="PROSITE" id="PS00061">
    <property type="entry name" value="ADH_SHORT"/>
    <property type="match status" value="1"/>
</dbReference>
<evidence type="ECO:0000313" key="6">
    <source>
        <dbReference type="Proteomes" id="UP000193922"/>
    </source>
</evidence>
<dbReference type="AlphaFoldDB" id="A0A1Y1WJQ6"/>
<evidence type="ECO:0000256" key="1">
    <source>
        <dbReference type="ARBA" id="ARBA00006484"/>
    </source>
</evidence>
<evidence type="ECO:0000256" key="2">
    <source>
        <dbReference type="ARBA" id="ARBA00022857"/>
    </source>
</evidence>
<dbReference type="InterPro" id="IPR020904">
    <property type="entry name" value="Sc_DH/Rdtase_CS"/>
</dbReference>
<dbReference type="Pfam" id="PF00106">
    <property type="entry name" value="adh_short"/>
    <property type="match status" value="1"/>
</dbReference>
<proteinExistence type="inferred from homology"/>
<keyword evidence="6" id="KW-1185">Reference proteome</keyword>
<dbReference type="SUPFAM" id="SSF51735">
    <property type="entry name" value="NAD(P)-binding Rossmann-fold domains"/>
    <property type="match status" value="1"/>
</dbReference>
<organism evidence="5 6">
    <name type="scientific">Linderina pennispora</name>
    <dbReference type="NCBI Taxonomy" id="61395"/>
    <lineage>
        <taxon>Eukaryota</taxon>
        <taxon>Fungi</taxon>
        <taxon>Fungi incertae sedis</taxon>
        <taxon>Zoopagomycota</taxon>
        <taxon>Kickxellomycotina</taxon>
        <taxon>Kickxellomycetes</taxon>
        <taxon>Kickxellales</taxon>
        <taxon>Kickxellaceae</taxon>
        <taxon>Linderina</taxon>
    </lineage>
</organism>
<keyword evidence="3" id="KW-0560">Oxidoreductase</keyword>
<accession>A0A1Y1WJQ6</accession>
<dbReference type="GO" id="GO:0016491">
    <property type="term" value="F:oxidoreductase activity"/>
    <property type="evidence" value="ECO:0007669"/>
    <property type="project" value="UniProtKB-KW"/>
</dbReference>
<dbReference type="PANTHER" id="PTHR42901">
    <property type="entry name" value="ALCOHOL DEHYDROGENASE"/>
    <property type="match status" value="1"/>
</dbReference>
<sequence>MALSSSSTKVVIVTGASRGIGKATSLHLLSKNVSVVGIARSADTLSTLSEEVAQLQTAAKFLPVVGDITDQSVQQQAADYAAQNGTLIALVNNAGTNMPLASIATGSVDDWSNMFAVNVIAPLSMTQRVIPQLRQSKGRVINLSSTVYKIPFKEAVCYGATKAAINYITATLASEEPDITAVAIHPGLVNTDMTRVFFYKAFGVEPSKSSAGDLSIPSMIEADVPGRIIGNLALHVDHELTGAFVEYNEPKLARYAE</sequence>
<evidence type="ECO:0000313" key="5">
    <source>
        <dbReference type="EMBL" id="ORX73712.1"/>
    </source>
</evidence>
<dbReference type="Gene3D" id="3.40.50.720">
    <property type="entry name" value="NAD(P)-binding Rossmann-like Domain"/>
    <property type="match status" value="1"/>
</dbReference>
<dbReference type="InterPro" id="IPR036291">
    <property type="entry name" value="NAD(P)-bd_dom_sf"/>
</dbReference>
<gene>
    <name evidence="5" type="ORF">DL89DRAFT_263738</name>
</gene>
<dbReference type="RefSeq" id="XP_040746923.1">
    <property type="nucleotide sequence ID" value="XM_040885963.1"/>
</dbReference>
<dbReference type="GeneID" id="63802611"/>
<evidence type="ECO:0000256" key="4">
    <source>
        <dbReference type="RuleBase" id="RU000363"/>
    </source>
</evidence>
<dbReference type="InterPro" id="IPR002347">
    <property type="entry name" value="SDR_fam"/>
</dbReference>
<name>A0A1Y1WJQ6_9FUNG</name>
<dbReference type="STRING" id="61395.A0A1Y1WJQ6"/>
<dbReference type="PRINTS" id="PR00081">
    <property type="entry name" value="GDHRDH"/>
</dbReference>
<protein>
    <submittedName>
        <fullName evidence="5">NAD(P)-binding protein</fullName>
    </submittedName>
</protein>
<dbReference type="PANTHER" id="PTHR42901:SF1">
    <property type="entry name" value="ALCOHOL DEHYDROGENASE"/>
    <property type="match status" value="1"/>
</dbReference>
<comment type="caution">
    <text evidence="5">The sequence shown here is derived from an EMBL/GenBank/DDBJ whole genome shotgun (WGS) entry which is preliminary data.</text>
</comment>
<dbReference type="PRINTS" id="PR00080">
    <property type="entry name" value="SDRFAMILY"/>
</dbReference>
<reference evidence="5 6" key="1">
    <citation type="submission" date="2016-07" db="EMBL/GenBank/DDBJ databases">
        <title>Pervasive Adenine N6-methylation of Active Genes in Fungi.</title>
        <authorList>
            <consortium name="DOE Joint Genome Institute"/>
            <person name="Mondo S.J."/>
            <person name="Dannebaum R.O."/>
            <person name="Kuo R.C."/>
            <person name="Labutti K."/>
            <person name="Haridas S."/>
            <person name="Kuo A."/>
            <person name="Salamov A."/>
            <person name="Ahrendt S.R."/>
            <person name="Lipzen A."/>
            <person name="Sullivan W."/>
            <person name="Andreopoulos W.B."/>
            <person name="Clum A."/>
            <person name="Lindquist E."/>
            <person name="Daum C."/>
            <person name="Ramamoorthy G.K."/>
            <person name="Gryganskyi A."/>
            <person name="Culley D."/>
            <person name="Magnuson J.K."/>
            <person name="James T.Y."/>
            <person name="O'Malley M.A."/>
            <person name="Stajich J.E."/>
            <person name="Spatafora J.W."/>
            <person name="Visel A."/>
            <person name="Grigoriev I.V."/>
        </authorList>
    </citation>
    <scope>NUCLEOTIDE SEQUENCE [LARGE SCALE GENOMIC DNA]</scope>
    <source>
        <strain evidence="5 6">ATCC 12442</strain>
    </source>
</reference>
<dbReference type="OrthoDB" id="153074at2759"/>